<protein>
    <submittedName>
        <fullName evidence="1">Uncharacterized protein</fullName>
    </submittedName>
</protein>
<evidence type="ECO:0000313" key="1">
    <source>
        <dbReference type="EMBL" id="KAK5577320.1"/>
    </source>
</evidence>
<dbReference type="Proteomes" id="UP001344447">
    <property type="component" value="Unassembled WGS sequence"/>
</dbReference>
<reference evidence="1 2" key="1">
    <citation type="submission" date="2023-11" db="EMBL/GenBank/DDBJ databases">
        <title>Dfirmibasis_genome.</title>
        <authorList>
            <person name="Edelbroek B."/>
            <person name="Kjellin J."/>
            <person name="Jerlstrom-Hultqvist J."/>
            <person name="Soderbom F."/>
        </authorList>
    </citation>
    <scope>NUCLEOTIDE SEQUENCE [LARGE SCALE GENOMIC DNA]</scope>
    <source>
        <strain evidence="1 2">TNS-C-14</strain>
    </source>
</reference>
<dbReference type="AlphaFoldDB" id="A0AAN7U2P7"/>
<comment type="caution">
    <text evidence="1">The sequence shown here is derived from an EMBL/GenBank/DDBJ whole genome shotgun (WGS) entry which is preliminary data.</text>
</comment>
<dbReference type="EMBL" id="JAVFKY010000004">
    <property type="protein sequence ID" value="KAK5577320.1"/>
    <property type="molecule type" value="Genomic_DNA"/>
</dbReference>
<dbReference type="SUPFAM" id="SSF64005">
    <property type="entry name" value="Undecaprenyl diphosphate synthase"/>
    <property type="match status" value="1"/>
</dbReference>
<evidence type="ECO:0000313" key="2">
    <source>
        <dbReference type="Proteomes" id="UP001344447"/>
    </source>
</evidence>
<dbReference type="InterPro" id="IPR036424">
    <property type="entry name" value="UPP_synth-like_sf"/>
</dbReference>
<dbReference type="GO" id="GO:0016765">
    <property type="term" value="F:transferase activity, transferring alkyl or aryl (other than methyl) groups"/>
    <property type="evidence" value="ECO:0007669"/>
    <property type="project" value="InterPro"/>
</dbReference>
<sequence>MINHFENFNQLADNEISEIVKKRLLGVNTIVYAFDGSIFSNQNSTDGNNEIVSDSNISFEKLLNDMVMMCKHGIKTICYPMWNSSIDEFKRSSYNLKFLNSLKKFIELFDKESFVKLFKEVGIRINFYGDYKLLLKCGDGVESKLLEKFEMIMKQTKENINHTILIGFNIEQPSETIINTIISYYNSNENREPTTQDLIEHYYGVFVDPVSLYLGSGRFSTDGRPILISDKGNEDLYYTICPHEFLSTTGFRKVLFDKLFCRSIANAKEYQLKIKDIKLMKEFYLKNCENVMGVGNVNSAGNYWYPDPQVVLPNSDN</sequence>
<name>A0AAN7U2P7_9MYCE</name>
<organism evidence="1 2">
    <name type="scientific">Dictyostelium firmibasis</name>
    <dbReference type="NCBI Taxonomy" id="79012"/>
    <lineage>
        <taxon>Eukaryota</taxon>
        <taxon>Amoebozoa</taxon>
        <taxon>Evosea</taxon>
        <taxon>Eumycetozoa</taxon>
        <taxon>Dictyostelia</taxon>
        <taxon>Dictyosteliales</taxon>
        <taxon>Dictyosteliaceae</taxon>
        <taxon>Dictyostelium</taxon>
    </lineage>
</organism>
<gene>
    <name evidence="1" type="ORF">RB653_002261</name>
</gene>
<accession>A0AAN7U2P7</accession>
<dbReference type="Gene3D" id="3.40.1180.10">
    <property type="entry name" value="Decaprenyl diphosphate synthase-like"/>
    <property type="match status" value="1"/>
</dbReference>
<keyword evidence="2" id="KW-1185">Reference proteome</keyword>
<proteinExistence type="predicted"/>